<dbReference type="Proteomes" id="UP000245631">
    <property type="component" value="Unassembled WGS sequence"/>
</dbReference>
<evidence type="ECO:0000313" key="4">
    <source>
        <dbReference type="Proteomes" id="UP000245631"/>
    </source>
</evidence>
<feature type="region of interest" description="Disordered" evidence="2">
    <location>
        <begin position="105"/>
        <end position="127"/>
    </location>
</feature>
<dbReference type="AlphaFoldDB" id="A0A8E2WH23"/>
<dbReference type="InterPro" id="IPR007712">
    <property type="entry name" value="RelE/ParE_toxin"/>
</dbReference>
<reference evidence="3 4" key="1">
    <citation type="submission" date="2018-05" db="EMBL/GenBank/DDBJ databases">
        <title>Genomic Encyclopedia of Type Strains, Phase IV (KMG-IV): sequencing the most valuable type-strain genomes for metagenomic binning, comparative biology and taxonomic classification.</title>
        <authorList>
            <person name="Goeker M."/>
        </authorList>
    </citation>
    <scope>NUCLEOTIDE SEQUENCE [LARGE SCALE GENOMIC DNA]</scope>
    <source>
        <strain evidence="3 4">DSM 2626</strain>
    </source>
</reference>
<proteinExistence type="predicted"/>
<accession>A0A8E2WH23</accession>
<keyword evidence="1" id="KW-1277">Toxin-antitoxin system</keyword>
<evidence type="ECO:0000313" key="3">
    <source>
        <dbReference type="EMBL" id="PWJ92696.1"/>
    </source>
</evidence>
<comment type="caution">
    <text evidence="3">The sequence shown here is derived from an EMBL/GenBank/DDBJ whole genome shotgun (WGS) entry which is preliminary data.</text>
</comment>
<dbReference type="GeneID" id="61051509"/>
<dbReference type="InterPro" id="IPR035093">
    <property type="entry name" value="RelE/ParE_toxin_dom_sf"/>
</dbReference>
<gene>
    <name evidence="3" type="ORF">C8D77_102470</name>
</gene>
<organism evidence="3 4">
    <name type="scientific">Rhizobium loti</name>
    <name type="common">Mesorhizobium loti</name>
    <dbReference type="NCBI Taxonomy" id="381"/>
    <lineage>
        <taxon>Bacteria</taxon>
        <taxon>Pseudomonadati</taxon>
        <taxon>Pseudomonadota</taxon>
        <taxon>Alphaproteobacteria</taxon>
        <taxon>Hyphomicrobiales</taxon>
        <taxon>Phyllobacteriaceae</taxon>
        <taxon>Mesorhizobium</taxon>
    </lineage>
</organism>
<evidence type="ECO:0000256" key="2">
    <source>
        <dbReference type="SAM" id="MobiDB-lite"/>
    </source>
</evidence>
<name>A0A8E2WH23_RHILI</name>
<evidence type="ECO:0000256" key="1">
    <source>
        <dbReference type="ARBA" id="ARBA00022649"/>
    </source>
</evidence>
<dbReference type="EMBL" id="QGGH01000002">
    <property type="protein sequence ID" value="PWJ92696.1"/>
    <property type="molecule type" value="Genomic_DNA"/>
</dbReference>
<sequence>MNYTVKFHPAAERDLDDLLTHLAQEAGATVANRFVDRIVDYRLGFSTFPERGMRHDDVAKGLRTVGWRRRATIAFTVRQDTVGFSMPAGRWSYRRTTNDIQGLDATRKAHRAQPSLSSPRLNPIATL</sequence>
<protein>
    <submittedName>
        <fullName evidence="3">Plasmid stabilization system protein ParE</fullName>
    </submittedName>
</protein>
<dbReference type="Pfam" id="PF05016">
    <property type="entry name" value="ParE_toxin"/>
    <property type="match status" value="1"/>
</dbReference>
<dbReference type="RefSeq" id="WP_109662283.1">
    <property type="nucleotide sequence ID" value="NZ_QGGH01000002.1"/>
</dbReference>
<dbReference type="Gene3D" id="3.30.2310.20">
    <property type="entry name" value="RelE-like"/>
    <property type="match status" value="1"/>
</dbReference>